<gene>
    <name evidence="7" type="ORF">Cgig2_017940</name>
</gene>
<comment type="similarity">
    <text evidence="2">Belongs to the autoinducer-2 exporter (AI-2E) (TC 2.A.86) family.</text>
</comment>
<feature type="transmembrane region" description="Helical" evidence="6">
    <location>
        <begin position="256"/>
        <end position="277"/>
    </location>
</feature>
<dbReference type="PANTHER" id="PTHR21716">
    <property type="entry name" value="TRANSMEMBRANE PROTEIN"/>
    <property type="match status" value="1"/>
</dbReference>
<dbReference type="GO" id="GO:0016020">
    <property type="term" value="C:membrane"/>
    <property type="evidence" value="ECO:0007669"/>
    <property type="project" value="UniProtKB-SubCell"/>
</dbReference>
<dbReference type="EMBL" id="JAKOGI010000212">
    <property type="protein sequence ID" value="KAJ8439667.1"/>
    <property type="molecule type" value="Genomic_DNA"/>
</dbReference>
<proteinExistence type="inferred from homology"/>
<evidence type="ECO:0000256" key="4">
    <source>
        <dbReference type="ARBA" id="ARBA00022989"/>
    </source>
</evidence>
<keyword evidence="3 6" id="KW-0812">Transmembrane</keyword>
<reference evidence="7" key="1">
    <citation type="submission" date="2022-04" db="EMBL/GenBank/DDBJ databases">
        <title>Carnegiea gigantea Genome sequencing and assembly v2.</title>
        <authorList>
            <person name="Copetti D."/>
            <person name="Sanderson M.J."/>
            <person name="Burquez A."/>
            <person name="Wojciechowski M.F."/>
        </authorList>
    </citation>
    <scope>NUCLEOTIDE SEQUENCE</scope>
    <source>
        <strain evidence="7">SGP5-SGP5p</strain>
        <tissue evidence="7">Aerial part</tissue>
    </source>
</reference>
<evidence type="ECO:0000256" key="6">
    <source>
        <dbReference type="SAM" id="Phobius"/>
    </source>
</evidence>
<protein>
    <submittedName>
        <fullName evidence="7">Uncharacterized protein</fullName>
    </submittedName>
</protein>
<dbReference type="PANTHER" id="PTHR21716:SF72">
    <property type="entry name" value="TRANSMEMBRANE PROTEIN C9ORF5 PROTEIN"/>
    <property type="match status" value="1"/>
</dbReference>
<evidence type="ECO:0000256" key="1">
    <source>
        <dbReference type="ARBA" id="ARBA00004141"/>
    </source>
</evidence>
<feature type="transmembrane region" description="Helical" evidence="6">
    <location>
        <begin position="405"/>
        <end position="424"/>
    </location>
</feature>
<evidence type="ECO:0000256" key="2">
    <source>
        <dbReference type="ARBA" id="ARBA00009773"/>
    </source>
</evidence>
<dbReference type="AlphaFoldDB" id="A0A9Q1KB76"/>
<dbReference type="OrthoDB" id="5970161at2759"/>
<name>A0A9Q1KB76_9CARY</name>
<dbReference type="InterPro" id="IPR002549">
    <property type="entry name" value="AI-2E-like"/>
</dbReference>
<organism evidence="7 8">
    <name type="scientific">Carnegiea gigantea</name>
    <dbReference type="NCBI Taxonomy" id="171969"/>
    <lineage>
        <taxon>Eukaryota</taxon>
        <taxon>Viridiplantae</taxon>
        <taxon>Streptophyta</taxon>
        <taxon>Embryophyta</taxon>
        <taxon>Tracheophyta</taxon>
        <taxon>Spermatophyta</taxon>
        <taxon>Magnoliopsida</taxon>
        <taxon>eudicotyledons</taxon>
        <taxon>Gunneridae</taxon>
        <taxon>Pentapetalae</taxon>
        <taxon>Caryophyllales</taxon>
        <taxon>Cactineae</taxon>
        <taxon>Cactaceae</taxon>
        <taxon>Cactoideae</taxon>
        <taxon>Echinocereeae</taxon>
        <taxon>Carnegiea</taxon>
    </lineage>
</organism>
<feature type="transmembrane region" description="Helical" evidence="6">
    <location>
        <begin position="334"/>
        <end position="354"/>
    </location>
</feature>
<evidence type="ECO:0000256" key="3">
    <source>
        <dbReference type="ARBA" id="ARBA00022692"/>
    </source>
</evidence>
<sequence length="436" mass="48269">MPAMCFPGFATIGKFEAFALIGLVFMFTSNLSPSTLSAVSDLRSDSFRPRASSCSSQDNHNLHFDKISEFLIHWMLSRLKTIMAVGLIIGMIIGGLAAVIFISYQVGAEGRDAVVSIKSHIEESNYAEKIGIRKWINGTNALELMDWYASECYGTLLQQIDDFAEKYNLSELLEVIKQIVIIPYTRFPAENSSIFKETKYTFRLKNLIAEPVLDKVKCFPTQGVELSVRILASSKFFLDESAHFVLYNGQSIFSGAAGLMQFLIQCTVFLWVLYYLLTSESGGVTEQLMKIIPAPKATKDRCVWALNNAISGVLLATVEIAFFQGCFTWLCRLFSLHFACMSTMLAFLNLLLHIFPPWLPTLPGVVELLLDGRYVLGIAFCVTLMVVMVLMDYGASKSAGGVPGYSTYLLGVSIIGGMTLFPSASEENSKSICRLV</sequence>
<dbReference type="Proteomes" id="UP001153076">
    <property type="component" value="Unassembled WGS sequence"/>
</dbReference>
<evidence type="ECO:0000313" key="8">
    <source>
        <dbReference type="Proteomes" id="UP001153076"/>
    </source>
</evidence>
<comment type="subcellular location">
    <subcellularLocation>
        <location evidence="1">Membrane</location>
        <topology evidence="1">Multi-pass membrane protein</topology>
    </subcellularLocation>
</comment>
<feature type="transmembrane region" description="Helical" evidence="6">
    <location>
        <begin position="81"/>
        <end position="102"/>
    </location>
</feature>
<comment type="caution">
    <text evidence="7">The sequence shown here is derived from an EMBL/GenBank/DDBJ whole genome shotgun (WGS) entry which is preliminary data.</text>
</comment>
<accession>A0A9Q1KB76</accession>
<feature type="transmembrane region" description="Helical" evidence="6">
    <location>
        <begin position="303"/>
        <end position="322"/>
    </location>
</feature>
<keyword evidence="8" id="KW-1185">Reference proteome</keyword>
<feature type="transmembrane region" description="Helical" evidence="6">
    <location>
        <begin position="374"/>
        <end position="393"/>
    </location>
</feature>
<evidence type="ECO:0000313" key="7">
    <source>
        <dbReference type="EMBL" id="KAJ8439667.1"/>
    </source>
</evidence>
<evidence type="ECO:0000256" key="5">
    <source>
        <dbReference type="ARBA" id="ARBA00023136"/>
    </source>
</evidence>
<keyword evidence="4 6" id="KW-1133">Transmembrane helix</keyword>
<keyword evidence="5 6" id="KW-0472">Membrane</keyword>